<evidence type="ECO:0000256" key="1">
    <source>
        <dbReference type="SAM" id="Phobius"/>
    </source>
</evidence>
<evidence type="ECO:0000259" key="2">
    <source>
        <dbReference type="Pfam" id="PF00149"/>
    </source>
</evidence>
<organism evidence="3 4">
    <name type="scientific">Cutaneotrichosporon oleaginosum</name>
    <dbReference type="NCBI Taxonomy" id="879819"/>
    <lineage>
        <taxon>Eukaryota</taxon>
        <taxon>Fungi</taxon>
        <taxon>Dikarya</taxon>
        <taxon>Basidiomycota</taxon>
        <taxon>Agaricomycotina</taxon>
        <taxon>Tremellomycetes</taxon>
        <taxon>Trichosporonales</taxon>
        <taxon>Trichosporonaceae</taxon>
        <taxon>Cutaneotrichosporon</taxon>
    </lineage>
</organism>
<sequence>MPQLPLDSRYHRRRTAGYIKSLTPYLGAFIFFTIGLVSYSLLSQLYSPATIDRLGWQEWDTIEFELHAQEQASTGNGTHAEVGLPLGVWDPLAKHSTGITELAVVTCILSPKIFTFCQPKTTPAEDKAKGQWVLVNNDLNHRTSVTFLYLYYRRTRRLDVALVTDLQIVADPPPAELLADGWVQAHGSLHTDVFLKPKLRLLYKTGPGEHVTEVMPHFGDGPPFFGFQRARGGKVVEAKAGQWDSVDVVYRKGNPVAPAAEPLTFREDGSFKILQIADLHFSVGEGDCRDTDKSPCAGYSDTVTWLAEALDTEKPDMVVFSGDQLNGQKTSYDSLSVLAKFAAPVIERKIPWAAVFGNHDSEISDDRDMQMRALASMPYSLARPGPADIAGVGNYDLRIRSPDASRTHIFTLYFLDSGAYQKSVLPFVHAPYDYIRESQIEWFKQTSASVDAIERPFRPDGANDLDKIWKRRMDWGRRQSNLAKPNAMMWFHIPLPEAYDLADVGENGTLEVGTSDAPDKKGASSLTQGGFFAKGVQEMLEGGGERRTEVKVLSHGHVHNTDRCRRVHGVWTCFNGGSSYAGYGKVGFERRVRIYNVSDWGETISTYKRLASGETIDQQVLVGEGAPTGWGQSG</sequence>
<dbReference type="OrthoDB" id="783096at2759"/>
<evidence type="ECO:0000313" key="3">
    <source>
        <dbReference type="EMBL" id="KLT43512.1"/>
    </source>
</evidence>
<protein>
    <submittedName>
        <fullName evidence="3">Metallo-dependent phosphatase</fullName>
    </submittedName>
</protein>
<dbReference type="PANTHER" id="PTHR32440">
    <property type="entry name" value="PHOSPHATASE DCR2-RELATED-RELATED"/>
    <property type="match status" value="1"/>
</dbReference>
<dbReference type="GeneID" id="28983346"/>
<dbReference type="Pfam" id="PF00149">
    <property type="entry name" value="Metallophos"/>
    <property type="match status" value="1"/>
</dbReference>
<reference evidence="3 4" key="1">
    <citation type="submission" date="2015-03" db="EMBL/GenBank/DDBJ databases">
        <title>Genomics and transcriptomics of the oil-accumulating basidiomycete yeast T. oleaginosus allow insights into substrate utilization and the diverse evolutionary trajectories of mating systems in fungi.</title>
        <authorList>
            <consortium name="DOE Joint Genome Institute"/>
            <person name="Kourist R."/>
            <person name="Kracht O."/>
            <person name="Bracharz F."/>
            <person name="Lipzen A."/>
            <person name="Nolan M."/>
            <person name="Ohm R."/>
            <person name="Grigoriev I."/>
            <person name="Sun S."/>
            <person name="Heitman J."/>
            <person name="Bruck T."/>
            <person name="Nowrousian M."/>
        </authorList>
    </citation>
    <scope>NUCLEOTIDE SEQUENCE [LARGE SCALE GENOMIC DNA]</scope>
    <source>
        <strain evidence="3 4">IBC0246</strain>
    </source>
</reference>
<dbReference type="GO" id="GO:0005737">
    <property type="term" value="C:cytoplasm"/>
    <property type="evidence" value="ECO:0007669"/>
    <property type="project" value="TreeGrafter"/>
</dbReference>
<gene>
    <name evidence="3" type="ORF">CC85DRAFT_284434</name>
</gene>
<keyword evidence="1" id="KW-0472">Membrane</keyword>
<dbReference type="Gene3D" id="3.60.21.10">
    <property type="match status" value="1"/>
</dbReference>
<name>A0A0J0XR03_9TREE</name>
<dbReference type="AlphaFoldDB" id="A0A0J0XR03"/>
<feature type="transmembrane region" description="Helical" evidence="1">
    <location>
        <begin position="21"/>
        <end position="42"/>
    </location>
</feature>
<dbReference type="Proteomes" id="UP000053611">
    <property type="component" value="Unassembled WGS sequence"/>
</dbReference>
<dbReference type="SUPFAM" id="SSF56300">
    <property type="entry name" value="Metallo-dependent phosphatases"/>
    <property type="match status" value="1"/>
</dbReference>
<dbReference type="EMBL" id="KQ087194">
    <property type="protein sequence ID" value="KLT43512.1"/>
    <property type="molecule type" value="Genomic_DNA"/>
</dbReference>
<dbReference type="InterPro" id="IPR029052">
    <property type="entry name" value="Metallo-depent_PP-like"/>
</dbReference>
<dbReference type="PANTHER" id="PTHR32440:SF0">
    <property type="entry name" value="PHOSPHATASE DCR2-RELATED"/>
    <property type="match status" value="1"/>
</dbReference>
<dbReference type="CDD" id="cd07383">
    <property type="entry name" value="MPP_Dcr2"/>
    <property type="match status" value="1"/>
</dbReference>
<dbReference type="STRING" id="879819.A0A0J0XR03"/>
<keyword evidence="1" id="KW-0812">Transmembrane</keyword>
<keyword evidence="1" id="KW-1133">Transmembrane helix</keyword>
<dbReference type="RefSeq" id="XP_018280003.1">
    <property type="nucleotide sequence ID" value="XM_018422743.1"/>
</dbReference>
<dbReference type="InterPro" id="IPR004843">
    <property type="entry name" value="Calcineurin-like_PHP"/>
</dbReference>
<accession>A0A0J0XR03</accession>
<keyword evidence="4" id="KW-1185">Reference proteome</keyword>
<proteinExistence type="predicted"/>
<feature type="domain" description="Calcineurin-like phosphoesterase" evidence="2">
    <location>
        <begin position="271"/>
        <end position="496"/>
    </location>
</feature>
<evidence type="ECO:0000313" key="4">
    <source>
        <dbReference type="Proteomes" id="UP000053611"/>
    </source>
</evidence>
<dbReference type="GO" id="GO:0004721">
    <property type="term" value="F:phosphoprotein phosphatase activity"/>
    <property type="evidence" value="ECO:0007669"/>
    <property type="project" value="TreeGrafter"/>
</dbReference>